<dbReference type="InterPro" id="IPR035901">
    <property type="entry name" value="GIY-YIG_endonuc_sf"/>
</dbReference>
<reference evidence="2 3" key="1">
    <citation type="submission" date="2019-06" db="EMBL/GenBank/DDBJ databases">
        <title>Genome sequence analysis of &gt;100 Bacillus licheniformis strains suggests intrinsic resistance to this species.</title>
        <authorList>
            <person name="Wels M."/>
            <person name="Siezen R.J."/>
            <person name="Johansen E."/>
            <person name="Stuer-Lauridsen B."/>
            <person name="Bjerre K."/>
            <person name="Nielsen B.K.K."/>
        </authorList>
    </citation>
    <scope>NUCLEOTIDE SEQUENCE [LARGE SCALE GENOMIC DNA]</scope>
    <source>
        <strain evidence="2 3">BAC-15381</strain>
    </source>
</reference>
<proteinExistence type="predicted"/>
<gene>
    <name evidence="2" type="ORF">CHCC15381_4071</name>
</gene>
<dbReference type="RefSeq" id="WP_050820986.1">
    <property type="nucleotide sequence ID" value="NZ_CP120601.2"/>
</dbReference>
<accession>A0ABY3FWJ3</accession>
<evidence type="ECO:0000259" key="1">
    <source>
        <dbReference type="PROSITE" id="PS50164"/>
    </source>
</evidence>
<dbReference type="PROSITE" id="PS50164">
    <property type="entry name" value="GIY_YIG"/>
    <property type="match status" value="1"/>
</dbReference>
<name>A0ABY3FWJ3_9BACI</name>
<dbReference type="Proteomes" id="UP000429980">
    <property type="component" value="Unassembled WGS sequence"/>
</dbReference>
<dbReference type="Pfam" id="PF01541">
    <property type="entry name" value="GIY-YIG"/>
    <property type="match status" value="1"/>
</dbReference>
<dbReference type="InterPro" id="IPR000305">
    <property type="entry name" value="GIY-YIG_endonuc"/>
</dbReference>
<sequence length="316" mass="36793">MLITEQEIYEKLKPYSHEPVVLQCDYCRKKFTRRKANHLGIKRKSSLKKDACKSCVKIKNAEECLVDWKCKNTQRLINFMLLNKSTKLSGVYALRNIHENKSYIGSSKNIIDRIKSHLIEIENETHHCKPLIECGSENIEVIILEHDLDEEYLTDKEYIYIKLFHTGNPKFGYNKMQAKKNSPRRKKYKDIGYRLKRSNLTIQEVECIKKALYEGVRIKTLAEQLGINYATIHSIKSCSTWENVLPHLNKKLKNMKYLGISRGSKNSCSKLNEQQVKEIKHKIKSNVPIVSIAKQYEVSSTLIGHIKRGKLWSHVS</sequence>
<comment type="caution">
    <text evidence="2">The sequence shown here is derived from an EMBL/GenBank/DDBJ whole genome shotgun (WGS) entry which is preliminary data.</text>
</comment>
<evidence type="ECO:0000313" key="3">
    <source>
        <dbReference type="Proteomes" id="UP000429980"/>
    </source>
</evidence>
<protein>
    <recommendedName>
        <fullName evidence="1">GIY-YIG domain-containing protein</fullName>
    </recommendedName>
</protein>
<dbReference type="Gene3D" id="3.40.1440.10">
    <property type="entry name" value="GIY-YIG endonuclease"/>
    <property type="match status" value="1"/>
</dbReference>
<dbReference type="EMBL" id="NILF01000033">
    <property type="protein sequence ID" value="TWL39505.1"/>
    <property type="molecule type" value="Genomic_DNA"/>
</dbReference>
<feature type="domain" description="GIY-YIG" evidence="1">
    <location>
        <begin position="87"/>
        <end position="175"/>
    </location>
</feature>
<dbReference type="SUPFAM" id="SSF82771">
    <property type="entry name" value="GIY-YIG endonuclease"/>
    <property type="match status" value="1"/>
</dbReference>
<keyword evidence="3" id="KW-1185">Reference proteome</keyword>
<dbReference type="SMART" id="SM00465">
    <property type="entry name" value="GIYc"/>
    <property type="match status" value="1"/>
</dbReference>
<evidence type="ECO:0000313" key="2">
    <source>
        <dbReference type="EMBL" id="TWL39505.1"/>
    </source>
</evidence>
<organism evidence="2 3">
    <name type="scientific">Bacillus paralicheniformis</name>
    <dbReference type="NCBI Taxonomy" id="1648923"/>
    <lineage>
        <taxon>Bacteria</taxon>
        <taxon>Bacillati</taxon>
        <taxon>Bacillota</taxon>
        <taxon>Bacilli</taxon>
        <taxon>Bacillales</taxon>
        <taxon>Bacillaceae</taxon>
        <taxon>Bacillus</taxon>
    </lineage>
</organism>